<dbReference type="EMBL" id="FNTV01000001">
    <property type="protein sequence ID" value="SED93794.1"/>
    <property type="molecule type" value="Genomic_DNA"/>
</dbReference>
<dbReference type="Pfam" id="PF10739">
    <property type="entry name" value="DUF2550"/>
    <property type="match status" value="1"/>
</dbReference>
<evidence type="ECO:0008006" key="4">
    <source>
        <dbReference type="Google" id="ProtNLM"/>
    </source>
</evidence>
<feature type="transmembrane region" description="Helical" evidence="1">
    <location>
        <begin position="6"/>
        <end position="27"/>
    </location>
</feature>
<protein>
    <recommendedName>
        <fullName evidence="4">DUF2550 domain-containing protein</fullName>
    </recommendedName>
</protein>
<keyword evidence="1" id="KW-0472">Membrane</keyword>
<name>A0A1H5ES26_9MICC</name>
<keyword evidence="1" id="KW-0812">Transmembrane</keyword>
<organism evidence="2 3">
    <name type="scientific">Arthrobacter alpinus</name>
    <dbReference type="NCBI Taxonomy" id="656366"/>
    <lineage>
        <taxon>Bacteria</taxon>
        <taxon>Bacillati</taxon>
        <taxon>Actinomycetota</taxon>
        <taxon>Actinomycetes</taxon>
        <taxon>Micrococcales</taxon>
        <taxon>Micrococcaceae</taxon>
        <taxon>Arthrobacter</taxon>
    </lineage>
</organism>
<accession>A0A1H5ES26</accession>
<evidence type="ECO:0000313" key="2">
    <source>
        <dbReference type="EMBL" id="SED93794.1"/>
    </source>
</evidence>
<keyword evidence="1" id="KW-1133">Transmembrane helix</keyword>
<dbReference type="AlphaFoldDB" id="A0A1H5ES26"/>
<dbReference type="RefSeq" id="WP_074709952.1">
    <property type="nucleotide sequence ID" value="NZ_FNTV01000001.1"/>
</dbReference>
<dbReference type="Proteomes" id="UP000182725">
    <property type="component" value="Unassembled WGS sequence"/>
</dbReference>
<gene>
    <name evidence="2" type="ORF">SAMN04489740_0323</name>
</gene>
<dbReference type="InterPro" id="IPR019675">
    <property type="entry name" value="DUF2550"/>
</dbReference>
<reference evidence="2 3" key="1">
    <citation type="submission" date="2016-10" db="EMBL/GenBank/DDBJ databases">
        <authorList>
            <person name="de Groot N.N."/>
        </authorList>
    </citation>
    <scope>NUCLEOTIDE SEQUENCE [LARGE SCALE GENOMIC DNA]</scope>
    <source>
        <strain evidence="2 3">DSM 22274</strain>
    </source>
</reference>
<sequence length="143" mass="15602">MDGAVIAFIALAGVFLLVVITLCLFGVRRMMLRRALGTVDASICTAGNRWAMGVCRYRESGLEWLRLFSLSPLPAKTMARSKITMIGRREPSELELTRVPPGAVIVVLSYEGKEVLLAMKFGAYAGLSSWLEAGPHTGVGTWR</sequence>
<proteinExistence type="predicted"/>
<evidence type="ECO:0000313" key="3">
    <source>
        <dbReference type="Proteomes" id="UP000182725"/>
    </source>
</evidence>
<evidence type="ECO:0000256" key="1">
    <source>
        <dbReference type="SAM" id="Phobius"/>
    </source>
</evidence>